<organism evidence="1 2">
    <name type="scientific">Paracholeplasma vituli</name>
    <dbReference type="NCBI Taxonomy" id="69473"/>
    <lineage>
        <taxon>Bacteria</taxon>
        <taxon>Bacillati</taxon>
        <taxon>Mycoplasmatota</taxon>
        <taxon>Mollicutes</taxon>
        <taxon>Acholeplasmatales</taxon>
        <taxon>Acholeplasmataceae</taxon>
        <taxon>Paracholeplasma</taxon>
    </lineage>
</organism>
<comment type="caution">
    <text evidence="1">The sequence shown here is derived from an EMBL/GenBank/DDBJ whole genome shotgun (WGS) entry which is preliminary data.</text>
</comment>
<proteinExistence type="predicted"/>
<keyword evidence="2" id="KW-1185">Reference proteome</keyword>
<dbReference type="RefSeq" id="WP_262096209.1">
    <property type="nucleotide sequence ID" value="NZ_JAOEGN010000007.1"/>
</dbReference>
<evidence type="ECO:0000313" key="2">
    <source>
        <dbReference type="Proteomes" id="UP001209076"/>
    </source>
</evidence>
<sequence length="101" mass="11797">MHIKRIYVIDNKGKTVFKGPVSNLKFKPESVKQMSIKLFNDENPCIIHESYAIEQLATEVEHILLSKQTLEIRIDVKLQTELPELELMNYLNHTFKLDVKS</sequence>
<gene>
    <name evidence="1" type="ORF">N7603_04690</name>
</gene>
<protein>
    <submittedName>
        <fullName evidence="1">Uncharacterized protein</fullName>
    </submittedName>
</protein>
<dbReference type="Proteomes" id="UP001209076">
    <property type="component" value="Unassembled WGS sequence"/>
</dbReference>
<evidence type="ECO:0000313" key="1">
    <source>
        <dbReference type="EMBL" id="MCU0104949.1"/>
    </source>
</evidence>
<name>A0ABT2PVH7_9MOLU</name>
<reference evidence="2" key="1">
    <citation type="submission" date="2023-07" db="EMBL/GenBank/DDBJ databases">
        <title>Novel Mycoplasma species identified in domestic and wild animals.</title>
        <authorList>
            <person name="Volokhov D.V."/>
            <person name="Furtak V.A."/>
            <person name="Zagorodnyaya T.A."/>
        </authorList>
    </citation>
    <scope>NUCLEOTIDE SEQUENCE [LARGE SCALE GENOMIC DNA]</scope>
    <source>
        <strain evidence="2">92-19</strain>
    </source>
</reference>
<accession>A0ABT2PVH7</accession>
<dbReference type="EMBL" id="JAOEGN010000007">
    <property type="protein sequence ID" value="MCU0104949.1"/>
    <property type="molecule type" value="Genomic_DNA"/>
</dbReference>